<dbReference type="Pfam" id="PF00583">
    <property type="entry name" value="Acetyltransf_1"/>
    <property type="match status" value="1"/>
</dbReference>
<comment type="caution">
    <text evidence="4">The sequence shown here is derived from an EMBL/GenBank/DDBJ whole genome shotgun (WGS) entry which is preliminary data.</text>
</comment>
<proteinExistence type="predicted"/>
<dbReference type="InterPro" id="IPR016181">
    <property type="entry name" value="Acyl_CoA_acyltransferase"/>
</dbReference>
<dbReference type="Proteomes" id="UP000441336">
    <property type="component" value="Unassembled WGS sequence"/>
</dbReference>
<dbReference type="InterPro" id="IPR050832">
    <property type="entry name" value="Bact_Acetyltransf"/>
</dbReference>
<keyword evidence="1 4" id="KW-0808">Transferase</keyword>
<keyword evidence="5" id="KW-1185">Reference proteome</keyword>
<dbReference type="Gene3D" id="3.40.630.30">
    <property type="match status" value="1"/>
</dbReference>
<evidence type="ECO:0000256" key="1">
    <source>
        <dbReference type="ARBA" id="ARBA00022679"/>
    </source>
</evidence>
<feature type="domain" description="N-acetyltransferase" evidence="3">
    <location>
        <begin position="7"/>
        <end position="179"/>
    </location>
</feature>
<dbReference type="InterPro" id="IPR000182">
    <property type="entry name" value="GNAT_dom"/>
</dbReference>
<dbReference type="GO" id="GO:0016747">
    <property type="term" value="F:acyltransferase activity, transferring groups other than amino-acyl groups"/>
    <property type="evidence" value="ECO:0007669"/>
    <property type="project" value="InterPro"/>
</dbReference>
<dbReference type="RefSeq" id="WP_157562905.1">
    <property type="nucleotide sequence ID" value="NZ_WQKZ01000002.1"/>
</dbReference>
<dbReference type="PROSITE" id="PS51186">
    <property type="entry name" value="GNAT"/>
    <property type="match status" value="1"/>
</dbReference>
<evidence type="ECO:0000313" key="5">
    <source>
        <dbReference type="Proteomes" id="UP000441336"/>
    </source>
</evidence>
<dbReference type="CDD" id="cd04301">
    <property type="entry name" value="NAT_SF"/>
    <property type="match status" value="1"/>
</dbReference>
<dbReference type="SUPFAM" id="SSF55729">
    <property type="entry name" value="Acyl-CoA N-acyltransferases (Nat)"/>
    <property type="match status" value="1"/>
</dbReference>
<organism evidence="4 5">
    <name type="scientific">Hymenobacter ginkgonis</name>
    <dbReference type="NCBI Taxonomy" id="2682976"/>
    <lineage>
        <taxon>Bacteria</taxon>
        <taxon>Pseudomonadati</taxon>
        <taxon>Bacteroidota</taxon>
        <taxon>Cytophagia</taxon>
        <taxon>Cytophagales</taxon>
        <taxon>Hymenobacteraceae</taxon>
        <taxon>Hymenobacter</taxon>
    </lineage>
</organism>
<accession>A0A7K1TBQ5</accession>
<evidence type="ECO:0000256" key="2">
    <source>
        <dbReference type="ARBA" id="ARBA00023315"/>
    </source>
</evidence>
<evidence type="ECO:0000313" key="4">
    <source>
        <dbReference type="EMBL" id="MVN75836.1"/>
    </source>
</evidence>
<sequence length="181" mass="20179">MSSPLRISIAKANAATATRLANLGRQTFTETFAADNKPSDLAAYLHETYQPELQLAQLQNPQCTYLLTEMQGQLVGYLQLWKDSRLGLSPDDTITKQLEIKQLYIVEDWVGTGLGAALMRRALEIAQASGVSAVVLGVWENNHRAKAFYQRFGFREVGETAFKLGEDVQRDLIYRKGLAGR</sequence>
<reference evidence="4 5" key="1">
    <citation type="submission" date="2019-12" db="EMBL/GenBank/DDBJ databases">
        <title>Hymenobacter sp. HMF4947 Genome sequencing and assembly.</title>
        <authorList>
            <person name="Kang H."/>
            <person name="Cha I."/>
            <person name="Kim H."/>
            <person name="Joh K."/>
        </authorList>
    </citation>
    <scope>NUCLEOTIDE SEQUENCE [LARGE SCALE GENOMIC DNA]</scope>
    <source>
        <strain evidence="4 5">HMF4947</strain>
    </source>
</reference>
<evidence type="ECO:0000259" key="3">
    <source>
        <dbReference type="PROSITE" id="PS51186"/>
    </source>
</evidence>
<keyword evidence="2" id="KW-0012">Acyltransferase</keyword>
<dbReference type="EMBL" id="WQKZ01000002">
    <property type="protein sequence ID" value="MVN75836.1"/>
    <property type="molecule type" value="Genomic_DNA"/>
</dbReference>
<dbReference type="AlphaFoldDB" id="A0A7K1TBQ5"/>
<name>A0A7K1TBQ5_9BACT</name>
<gene>
    <name evidence="4" type="ORF">GO988_05810</name>
</gene>
<dbReference type="PANTHER" id="PTHR43877">
    <property type="entry name" value="AMINOALKYLPHOSPHONATE N-ACETYLTRANSFERASE-RELATED-RELATED"/>
    <property type="match status" value="1"/>
</dbReference>
<protein>
    <submittedName>
        <fullName evidence="4">GNAT family N-acetyltransferase</fullName>
    </submittedName>
</protein>